<dbReference type="EMBL" id="JABCKV010000187">
    <property type="protein sequence ID" value="KAG5642419.1"/>
    <property type="molecule type" value="Genomic_DNA"/>
</dbReference>
<comment type="caution">
    <text evidence="1">The sequence shown here is derived from an EMBL/GenBank/DDBJ whole genome shotgun (WGS) entry which is preliminary data.</text>
</comment>
<keyword evidence="2" id="KW-1185">Reference proteome</keyword>
<dbReference type="PANTHER" id="PTHR35179">
    <property type="entry name" value="PROTEIN CBG02620"/>
    <property type="match status" value="1"/>
</dbReference>
<sequence>MSRFSSHGRGRARTLRSLSQRFTQHSALPSDRDILEGLSTTPLQTIVKPSSGCSEEVKITDLQYVGSYNWLDEFSPTIIVPVDEVGKVDGPEFDWAAIDFVTDRNNLRKLLRWVGNNADKDFRVDMQLAGKTILLNRWENRYREQMPGMTFGFNFEKVSTRAAPGCESSTGHHRIVRRTTSSRSTSVAGS</sequence>
<reference evidence="1" key="1">
    <citation type="submission" date="2020-07" db="EMBL/GenBank/DDBJ databases">
        <authorList>
            <person name="Nieuwenhuis M."/>
            <person name="Van De Peppel L.J.J."/>
        </authorList>
    </citation>
    <scope>NUCLEOTIDE SEQUENCE</scope>
    <source>
        <strain evidence="1">AP01</strain>
        <tissue evidence="1">Mycelium</tissue>
    </source>
</reference>
<dbReference type="AlphaFoldDB" id="A0A9P7KAT1"/>
<protein>
    <submittedName>
        <fullName evidence="1">Uncharacterized protein</fullName>
    </submittedName>
</protein>
<reference evidence="1" key="2">
    <citation type="submission" date="2021-10" db="EMBL/GenBank/DDBJ databases">
        <title>Phylogenomics reveals ancestral predisposition of the termite-cultivated fungus Termitomyces towards a domesticated lifestyle.</title>
        <authorList>
            <person name="Auxier B."/>
            <person name="Grum-Grzhimaylo A."/>
            <person name="Cardenas M.E."/>
            <person name="Lodge J.D."/>
            <person name="Laessoe T."/>
            <person name="Pedersen O."/>
            <person name="Smith M.E."/>
            <person name="Kuyper T.W."/>
            <person name="Franco-Molano E.A."/>
            <person name="Baroni T.J."/>
            <person name="Aanen D.K."/>
        </authorList>
    </citation>
    <scope>NUCLEOTIDE SEQUENCE</scope>
    <source>
        <strain evidence="1">AP01</strain>
        <tissue evidence="1">Mycelium</tissue>
    </source>
</reference>
<dbReference type="PANTHER" id="PTHR35179:SF2">
    <property type="entry name" value="START DOMAIN-CONTAINING PROTEIN"/>
    <property type="match status" value="1"/>
</dbReference>
<dbReference type="Proteomes" id="UP000775547">
    <property type="component" value="Unassembled WGS sequence"/>
</dbReference>
<gene>
    <name evidence="1" type="ORF">DXG03_002821</name>
</gene>
<name>A0A9P7KAT1_9AGAR</name>
<organism evidence="1 2">
    <name type="scientific">Asterophora parasitica</name>
    <dbReference type="NCBI Taxonomy" id="117018"/>
    <lineage>
        <taxon>Eukaryota</taxon>
        <taxon>Fungi</taxon>
        <taxon>Dikarya</taxon>
        <taxon>Basidiomycota</taxon>
        <taxon>Agaricomycotina</taxon>
        <taxon>Agaricomycetes</taxon>
        <taxon>Agaricomycetidae</taxon>
        <taxon>Agaricales</taxon>
        <taxon>Tricholomatineae</taxon>
        <taxon>Lyophyllaceae</taxon>
        <taxon>Asterophora</taxon>
    </lineage>
</organism>
<accession>A0A9P7KAT1</accession>
<evidence type="ECO:0000313" key="1">
    <source>
        <dbReference type="EMBL" id="KAG5642419.1"/>
    </source>
</evidence>
<proteinExistence type="predicted"/>
<evidence type="ECO:0000313" key="2">
    <source>
        <dbReference type="Proteomes" id="UP000775547"/>
    </source>
</evidence>
<dbReference type="OrthoDB" id="420564at2759"/>